<organism evidence="1 2">
    <name type="scientific">Frondihabitans australicus</name>
    <dbReference type="NCBI Taxonomy" id="386892"/>
    <lineage>
        <taxon>Bacteria</taxon>
        <taxon>Bacillati</taxon>
        <taxon>Actinomycetota</taxon>
        <taxon>Actinomycetes</taxon>
        <taxon>Micrococcales</taxon>
        <taxon>Microbacteriaceae</taxon>
        <taxon>Frondihabitans</taxon>
    </lineage>
</organism>
<gene>
    <name evidence="1" type="ORF">C8E83_3041</name>
</gene>
<dbReference type="AlphaFoldDB" id="A0A495IKB7"/>
<reference evidence="1 2" key="1">
    <citation type="submission" date="2018-10" db="EMBL/GenBank/DDBJ databases">
        <title>Sequencing the genomes of 1000 actinobacteria strains.</title>
        <authorList>
            <person name="Klenk H.-P."/>
        </authorList>
    </citation>
    <scope>NUCLEOTIDE SEQUENCE [LARGE SCALE GENOMIC DNA]</scope>
    <source>
        <strain evidence="1 2">DSM 17894</strain>
    </source>
</reference>
<protein>
    <submittedName>
        <fullName evidence="1">Uncharacterized protein</fullName>
    </submittedName>
</protein>
<keyword evidence="2" id="KW-1185">Reference proteome</keyword>
<evidence type="ECO:0000313" key="1">
    <source>
        <dbReference type="EMBL" id="RKR75878.1"/>
    </source>
</evidence>
<name>A0A495IKB7_9MICO</name>
<proteinExistence type="predicted"/>
<dbReference type="Proteomes" id="UP000280008">
    <property type="component" value="Unassembled WGS sequence"/>
</dbReference>
<accession>A0A495IKB7</accession>
<dbReference type="RefSeq" id="WP_147430197.1">
    <property type="nucleotide sequence ID" value="NZ_RBKS01000001.1"/>
</dbReference>
<sequence>MGFAVWHYASGCVFANTAIRYGFRLIRAEAEVENGYSSFLLNTQAVDVASIRNTNSERSQA</sequence>
<comment type="caution">
    <text evidence="1">The sequence shown here is derived from an EMBL/GenBank/DDBJ whole genome shotgun (WGS) entry which is preliminary data.</text>
</comment>
<evidence type="ECO:0000313" key="2">
    <source>
        <dbReference type="Proteomes" id="UP000280008"/>
    </source>
</evidence>
<dbReference type="EMBL" id="RBKS01000001">
    <property type="protein sequence ID" value="RKR75878.1"/>
    <property type="molecule type" value="Genomic_DNA"/>
</dbReference>